<keyword evidence="4" id="KW-1015">Disulfide bond</keyword>
<feature type="transmembrane region" description="Helical" evidence="7">
    <location>
        <begin position="1419"/>
        <end position="1444"/>
    </location>
</feature>
<evidence type="ECO:0000256" key="8">
    <source>
        <dbReference type="SAM" id="SignalP"/>
    </source>
</evidence>
<dbReference type="SMART" id="SM00406">
    <property type="entry name" value="IGv"/>
    <property type="match status" value="2"/>
</dbReference>
<evidence type="ECO:0000259" key="9">
    <source>
        <dbReference type="PROSITE" id="PS50835"/>
    </source>
</evidence>
<feature type="signal peptide" evidence="8">
    <location>
        <begin position="1"/>
        <end position="27"/>
    </location>
</feature>
<dbReference type="RefSeq" id="XP_038068428.1">
    <property type="nucleotide sequence ID" value="XM_038212500.1"/>
</dbReference>
<dbReference type="EnsemblMetazoa" id="XM_038212500.1">
    <property type="protein sequence ID" value="XP_038068428.1"/>
    <property type="gene ID" value="LOC119737868"/>
</dbReference>
<evidence type="ECO:0000256" key="1">
    <source>
        <dbReference type="ARBA" id="ARBA00022614"/>
    </source>
</evidence>
<dbReference type="Pfam" id="PF13855">
    <property type="entry name" value="LRR_8"/>
    <property type="match status" value="2"/>
</dbReference>
<dbReference type="InterPro" id="IPR013106">
    <property type="entry name" value="Ig_V-set"/>
</dbReference>
<reference evidence="10" key="1">
    <citation type="submission" date="2022-11" db="UniProtKB">
        <authorList>
            <consortium name="EnsemblMetazoa"/>
        </authorList>
    </citation>
    <scope>IDENTIFICATION</scope>
</reference>
<keyword evidence="7" id="KW-0472">Membrane</keyword>
<name>A0A914AXL0_PATMI</name>
<dbReference type="SMART" id="SM00082">
    <property type="entry name" value="LRRCT"/>
    <property type="match status" value="2"/>
</dbReference>
<evidence type="ECO:0000256" key="7">
    <source>
        <dbReference type="SAM" id="Phobius"/>
    </source>
</evidence>
<dbReference type="SMART" id="SM00409">
    <property type="entry name" value="IG"/>
    <property type="match status" value="2"/>
</dbReference>
<dbReference type="FunFam" id="2.60.40.10:FF:000032">
    <property type="entry name" value="palladin isoform X1"/>
    <property type="match status" value="1"/>
</dbReference>
<keyword evidence="2 8" id="KW-0732">Signal</keyword>
<dbReference type="PANTHER" id="PTHR24366">
    <property type="entry name" value="IG(IMMUNOGLOBULIN) AND LRR(LEUCINE RICH REPEAT) DOMAINS"/>
    <property type="match status" value="1"/>
</dbReference>
<dbReference type="Gene3D" id="2.60.40.10">
    <property type="entry name" value="Immunoglobulins"/>
    <property type="match status" value="2"/>
</dbReference>
<feature type="chain" id="PRO_5037665239" description="Ig-like domain-containing protein" evidence="8">
    <location>
        <begin position="28"/>
        <end position="1550"/>
    </location>
</feature>
<dbReference type="InterPro" id="IPR007110">
    <property type="entry name" value="Ig-like_dom"/>
</dbReference>
<keyword evidence="7" id="KW-1133">Transmembrane helix</keyword>
<feature type="domain" description="Ig-like" evidence="9">
    <location>
        <begin position="1306"/>
        <end position="1397"/>
    </location>
</feature>
<evidence type="ECO:0000313" key="11">
    <source>
        <dbReference type="Proteomes" id="UP000887568"/>
    </source>
</evidence>
<dbReference type="InterPro" id="IPR003599">
    <property type="entry name" value="Ig_sub"/>
</dbReference>
<evidence type="ECO:0000256" key="4">
    <source>
        <dbReference type="ARBA" id="ARBA00023157"/>
    </source>
</evidence>
<dbReference type="Pfam" id="PF13927">
    <property type="entry name" value="Ig_3"/>
    <property type="match status" value="2"/>
</dbReference>
<dbReference type="InterPro" id="IPR032675">
    <property type="entry name" value="LRR_dom_sf"/>
</dbReference>
<dbReference type="SUPFAM" id="SSF48726">
    <property type="entry name" value="Immunoglobulin"/>
    <property type="match status" value="2"/>
</dbReference>
<dbReference type="InterPro" id="IPR036179">
    <property type="entry name" value="Ig-like_dom_sf"/>
</dbReference>
<dbReference type="SMART" id="SM00408">
    <property type="entry name" value="IGc2"/>
    <property type="match status" value="2"/>
</dbReference>
<dbReference type="Proteomes" id="UP000887568">
    <property type="component" value="Unplaced"/>
</dbReference>
<sequence length="1550" mass="171803">MDSFSVSWMLFLAGVLIGTCQSSTCHAQCDYDHVTAKADCSSRNLNCIPVNYPDSLVMDLSHNAISVLEPDDFNGTFTKLVELYLDYNNISDVTSLLQSTRLGSLEKLSVDHNTVSNLPSSCSLTSLEEMSLDYNSLDYLYGIPHCNNLKSFSADSNEIQNVDVFSFSFNQLPTSLSFISLRFNGIGGFSWYARLMSSANVTFLLDHNEITQVYLRVRGFGSYLGLLSLSNNKLQGIGVPLPAKFVIASNGLRAFSGFNFFDSGETLMEELDISNNSFDSLIQPEWAEGLQILYADDNILANLSSTTLQGFINLTELHLANNRLLFISSTALSQLTKLRSLYIDGNALTSLFGGIFLNQADLVELSIASNQLSVLHQDYFFGLGSLERLYLAGNRLVYVQSEMFGQMLGLTMVDFSQNKLEVFEIKNCGILSNLKSILLAHNSIHDISYILGHCDNFEVLDLSFNQIRVVPGDSLTVGGRSRALSRLELEGNPLQCDCRLTGLRDWLLNNPPSVLPRCQGPPQNSGAVVTDLDIPDFICDPPKAVSKVNHLNVIVGQAATLSCTATGIPIPNITWLNPNGTVIPDKWQDRFFILRDVTLHIISVELSDRGMYTCLVQNILGEFDRAVVNLTVSAELKSTHAGVSLAAAVLPTMFITLIVTLAVVALVICLRRRYRKKDLSTSAVEGVRGGSRLSVGFRKTVSTRSDGGYVNEPIEGEYMTPTCKEDTGEEYEVPSTRYQRHLNVIPSAEMDDADVYEPLKMAMFAMAWVLFLAGDLIGTCQSSTCHVQCDYDHVTARADCSSRNLNCIPANYPDSLVMDLSHNAISVLEPDEFNGTFTRLVELYFDYNDISDVTSLLQSTGMGSLKKLSLDHNIVSNLPSSCSLTSLEEMSLDYNSLHHLSVIPSCNNLRRFDANSNQIQSVEVSSSSSWFWFDSIRTSLSFISLRFNRIKGFRWSLRHPGRSSTNVTFLLDHNEITHVELTVRGSGSHHGLLSLSNNILQDIEATLPTKLMVDSNGLREFSGFDFFDRGETLLEELDIRNNSFNSLIQPDWAQGLQILYADDNILANLSSTTLHGFIDLTEFHLANNRLVFISSTALSQLTKLRSMYLDGNALTSLFGGIFLNQAELVQLSITNNKFSELYPDYFLGLDSLERLYLAGNRLVYVQPEMFRQMPGLITMDFSKNKLKVFDITNCSLLSNLQNILLAHNSIHDISYIIGHCHDLVVLDLSFNQIQVVPGDSLTGGHRAPSRLELEGNPLQCDCRLTGLRDWLRNNPPSVLPRCQGPPQNSGAEVSDLDIPDFICDPPKAVTNANHLNVIVGQTATLLCTATGIPIPDITWLNPNGTVIPDKWQDRYFFSRGMNLHIISVDLYDQGMYTCLVQNILGESDIAVVNLTVTEELRATPTVTEELTATPTGVSFAATVLPTMFITLIVTLSVDALVICLRRRYKKKDLSTSAAKGVSAGSGLTVGFRKSRVPIRSHEGYLDKTVDGDYMTPTPKEDTGEEYEVPTVKTAKYPSGRHQRHLKVIPSVEIDDAHLYEPVDRDEEIRC</sequence>
<proteinExistence type="predicted"/>
<dbReference type="InterPro" id="IPR000483">
    <property type="entry name" value="Cys-rich_flank_reg_C"/>
</dbReference>
<dbReference type="SMART" id="SM00365">
    <property type="entry name" value="LRR_SD22"/>
    <property type="match status" value="13"/>
</dbReference>
<dbReference type="CDD" id="cd00096">
    <property type="entry name" value="Ig"/>
    <property type="match status" value="2"/>
</dbReference>
<dbReference type="PROSITE" id="PS50835">
    <property type="entry name" value="IG_LIKE"/>
    <property type="match status" value="2"/>
</dbReference>
<keyword evidence="3" id="KW-0677">Repeat</keyword>
<dbReference type="OMA" id="TYAQTYE"/>
<dbReference type="Gene3D" id="3.80.10.10">
    <property type="entry name" value="Ribonuclease Inhibitor"/>
    <property type="match status" value="5"/>
</dbReference>
<keyword evidence="1" id="KW-0433">Leucine-rich repeat</keyword>
<dbReference type="OrthoDB" id="676979at2759"/>
<dbReference type="SMART" id="SM00369">
    <property type="entry name" value="LRR_TYP"/>
    <property type="match status" value="17"/>
</dbReference>
<dbReference type="InterPro" id="IPR001611">
    <property type="entry name" value="Leu-rich_rpt"/>
</dbReference>
<dbReference type="SMART" id="SM00364">
    <property type="entry name" value="LRR_BAC"/>
    <property type="match status" value="5"/>
</dbReference>
<keyword evidence="5" id="KW-0393">Immunoglobulin domain</keyword>
<keyword evidence="11" id="KW-1185">Reference proteome</keyword>
<dbReference type="PANTHER" id="PTHR24366:SF57">
    <property type="entry name" value="LEUCINE RICH REPEAT, IG-LIKE AND TRANSMEMBRANE DOMAINS 3"/>
    <property type="match status" value="1"/>
</dbReference>
<feature type="region of interest" description="Disordered" evidence="6">
    <location>
        <begin position="1487"/>
        <end position="1506"/>
    </location>
</feature>
<feature type="domain" description="Ig-like" evidence="9">
    <location>
        <begin position="542"/>
        <end position="633"/>
    </location>
</feature>
<evidence type="ECO:0000256" key="6">
    <source>
        <dbReference type="SAM" id="MobiDB-lite"/>
    </source>
</evidence>
<evidence type="ECO:0000256" key="3">
    <source>
        <dbReference type="ARBA" id="ARBA00022737"/>
    </source>
</evidence>
<dbReference type="InterPro" id="IPR003591">
    <property type="entry name" value="Leu-rich_rpt_typical-subtyp"/>
</dbReference>
<dbReference type="GeneID" id="119737868"/>
<feature type="transmembrane region" description="Helical" evidence="7">
    <location>
        <begin position="645"/>
        <end position="670"/>
    </location>
</feature>
<keyword evidence="7" id="KW-0812">Transmembrane</keyword>
<feature type="transmembrane region" description="Helical" evidence="7">
    <location>
        <begin position="759"/>
        <end position="778"/>
    </location>
</feature>
<dbReference type="SUPFAM" id="SSF52058">
    <property type="entry name" value="L domain-like"/>
    <property type="match status" value="4"/>
</dbReference>
<protein>
    <recommendedName>
        <fullName evidence="9">Ig-like domain-containing protein</fullName>
    </recommendedName>
</protein>
<dbReference type="InterPro" id="IPR013783">
    <property type="entry name" value="Ig-like_fold"/>
</dbReference>
<evidence type="ECO:0000256" key="5">
    <source>
        <dbReference type="ARBA" id="ARBA00023319"/>
    </source>
</evidence>
<dbReference type="PROSITE" id="PS51450">
    <property type="entry name" value="LRR"/>
    <property type="match status" value="3"/>
</dbReference>
<accession>A0A914AXL0</accession>
<evidence type="ECO:0000313" key="10">
    <source>
        <dbReference type="EnsemblMetazoa" id="XP_038068428.1"/>
    </source>
</evidence>
<evidence type="ECO:0000256" key="2">
    <source>
        <dbReference type="ARBA" id="ARBA00022729"/>
    </source>
</evidence>
<dbReference type="InterPro" id="IPR003598">
    <property type="entry name" value="Ig_sub2"/>
</dbReference>
<organism evidence="10 11">
    <name type="scientific">Patiria miniata</name>
    <name type="common">Bat star</name>
    <name type="synonym">Asterina miniata</name>
    <dbReference type="NCBI Taxonomy" id="46514"/>
    <lineage>
        <taxon>Eukaryota</taxon>
        <taxon>Metazoa</taxon>
        <taxon>Echinodermata</taxon>
        <taxon>Eleutherozoa</taxon>
        <taxon>Asterozoa</taxon>
        <taxon>Asteroidea</taxon>
        <taxon>Valvatacea</taxon>
        <taxon>Valvatida</taxon>
        <taxon>Asterinidae</taxon>
        <taxon>Patiria</taxon>
    </lineage>
</organism>